<dbReference type="SMART" id="SM00943">
    <property type="entry name" value="Prim-Pol"/>
    <property type="match status" value="1"/>
</dbReference>
<name>A0A0H3A180_MYCA1</name>
<dbReference type="HOGENOM" id="CLU_304000_0_0_11"/>
<dbReference type="RefSeq" id="WP_011723438.1">
    <property type="nucleotide sequence ID" value="NC_008595.1"/>
</dbReference>
<feature type="region of interest" description="Disordered" evidence="1">
    <location>
        <begin position="480"/>
        <end position="504"/>
    </location>
</feature>
<dbReference type="InterPro" id="IPR015330">
    <property type="entry name" value="DNA_primase/pol_bifunc_N"/>
</dbReference>
<dbReference type="KEGG" id="mav:MAV_0268"/>
<proteinExistence type="predicted"/>
<sequence length="978" mass="104302">MSEVPFTPAEHKAIDAKLADRKPNNSAWAAGLADAFHVLPLERARKRPVNRGWPTAPALTEAALAWHLDQGGNIGALLGASGERGLIAWDADNAAGAEAIEAAGYTPFAIPANALNPNHSKGRYGGRHFLWSVPAEWAVPGMELTSPRATVTLAGGGTVDVLAGPKFLVLPPSYLCEEGHLNPYNPGAGWTPSPPPLPVQFWPDWVRPEGTPDPPAELAALRVDIRKRTAFERAEDRMLSAGSRALTELIDAVPMATWLAMDDQRYIEVLDTAGSCGCPKGRFSLQSSATGMELHDGCAYGRGVHVYSGTLAAHLAGNGETRDHMSWPDFIAGLYGRSFRDVVRDAGIELRAERQELDHVTAEQLDQAAGEAEARGDTARAEELRVAAAKQRAAVMAYAEQHGEVFLTEAAVGGVPAAPIPAVGVAPQLTLIAGGAPLQSAPAIGTLGVAVDGSLALKPEPAPVETVAAEPAAAPVVEPATEPGMAPAATEPAAQPAAEPVAADDPAGRTQAVKDRAREALHHSVEPELLERLFCTKELQRVRKRAEEGLAPPVLALTADLAGVLSLVPPTTRIPPIVMNRQSGFNAIYSSVAESGGGKSGTASVSFNPVAGAVGLPKPFVPPCMPLGSGPAMAELFVTMEKDKETKERYPVVHNDSARVYWPEISRMDATKTQSGSTLSSEMCQAFSSEELGSLTKTNCAYAMPHTYRLIMAMGSQLATAGAALDPLSALMGLSQRVWWVCGETFDVPVEGTPEFEAWAERIPDSMKGDDDGLVDLPIPAFPAGNVPVDREVRIEVRKIRMRLQAAKRDPETALETHTALIRLRWAFAAAVYHGEAPAITKKWWDWTAIFEEHHRRVRRACQIAQPLLRTGEAVQAGILDDIRSSTREAAQHRDAKQNLLRWARAQHVAGKQFTAAQGANSGKAGSYRRQHGAQLVQELVEDGLLGVQLVHVAQVGGELAYHGPTQLGLDVDLDAVQ</sequence>
<evidence type="ECO:0000313" key="4">
    <source>
        <dbReference type="Proteomes" id="UP000001574"/>
    </source>
</evidence>
<feature type="domain" description="DNA primase/polymerase bifunctional N-terminal" evidence="2">
    <location>
        <begin position="29"/>
        <end position="206"/>
    </location>
</feature>
<evidence type="ECO:0000313" key="3">
    <source>
        <dbReference type="EMBL" id="ABK67770.1"/>
    </source>
</evidence>
<reference evidence="3 4" key="1">
    <citation type="submission" date="2006-10" db="EMBL/GenBank/DDBJ databases">
        <authorList>
            <person name="Fleischmann R.D."/>
            <person name="Dodson R.J."/>
            <person name="Haft D.H."/>
            <person name="Merkel J.S."/>
            <person name="Nelson W.C."/>
            <person name="Fraser C.M."/>
        </authorList>
    </citation>
    <scope>NUCLEOTIDE SEQUENCE [LARGE SCALE GENOMIC DNA]</scope>
    <source>
        <strain evidence="3 4">104</strain>
    </source>
</reference>
<evidence type="ECO:0000259" key="2">
    <source>
        <dbReference type="SMART" id="SM00943"/>
    </source>
</evidence>
<dbReference type="CDD" id="cd04859">
    <property type="entry name" value="Prim_Pol"/>
    <property type="match status" value="1"/>
</dbReference>
<accession>A0A0H3A180</accession>
<dbReference type="EMBL" id="CP000479">
    <property type="protein sequence ID" value="ABK67770.1"/>
    <property type="molecule type" value="Genomic_DNA"/>
</dbReference>
<protein>
    <recommendedName>
        <fullName evidence="2">DNA primase/polymerase bifunctional N-terminal domain-containing protein</fullName>
    </recommendedName>
</protein>
<evidence type="ECO:0000256" key="1">
    <source>
        <dbReference type="SAM" id="MobiDB-lite"/>
    </source>
</evidence>
<dbReference type="Pfam" id="PF09250">
    <property type="entry name" value="Prim-Pol"/>
    <property type="match status" value="1"/>
</dbReference>
<dbReference type="AlphaFoldDB" id="A0A0H3A180"/>
<gene>
    <name evidence="3" type="ordered locus">MAV_0268</name>
</gene>
<dbReference type="Proteomes" id="UP000001574">
    <property type="component" value="Chromosome"/>
</dbReference>
<organism evidence="3 4">
    <name type="scientific">Mycobacterium avium (strain 104)</name>
    <dbReference type="NCBI Taxonomy" id="243243"/>
    <lineage>
        <taxon>Bacteria</taxon>
        <taxon>Bacillati</taxon>
        <taxon>Actinomycetota</taxon>
        <taxon>Actinomycetes</taxon>
        <taxon>Mycobacteriales</taxon>
        <taxon>Mycobacteriaceae</taxon>
        <taxon>Mycobacterium</taxon>
        <taxon>Mycobacterium avium complex (MAC)</taxon>
    </lineage>
</organism>